<reference evidence="4" key="1">
    <citation type="journal article" date="2019" name="Int. J. Syst. Evol. Microbiol.">
        <title>The Global Catalogue of Microorganisms (GCM) 10K type strain sequencing project: providing services to taxonomists for standard genome sequencing and annotation.</title>
        <authorList>
            <consortium name="The Broad Institute Genomics Platform"/>
            <consortium name="The Broad Institute Genome Sequencing Center for Infectious Disease"/>
            <person name="Wu L."/>
            <person name="Ma J."/>
        </authorList>
    </citation>
    <scope>NUCLEOTIDE SEQUENCE [LARGE SCALE GENOMIC DNA]</scope>
    <source>
        <strain evidence="4">JCM 17925</strain>
    </source>
</reference>
<comment type="caution">
    <text evidence="3">The sequence shown here is derived from an EMBL/GenBank/DDBJ whole genome shotgun (WGS) entry which is preliminary data.</text>
</comment>
<dbReference type="InterPro" id="IPR011979">
    <property type="entry name" value="Antitox_Xre"/>
</dbReference>
<dbReference type="Pfam" id="PF09722">
    <property type="entry name" value="Xre_MbcA_ParS_C"/>
    <property type="match status" value="1"/>
</dbReference>
<feature type="domain" description="Antitoxin Xre/MbcA/ParS-like toxin-binding" evidence="1">
    <location>
        <begin position="41"/>
        <end position="89"/>
    </location>
</feature>
<dbReference type="Pfam" id="PF20432">
    <property type="entry name" value="Xre-like-HTH"/>
    <property type="match status" value="1"/>
</dbReference>
<dbReference type="EMBL" id="BAABHB010000001">
    <property type="protein sequence ID" value="GAA4396293.1"/>
    <property type="molecule type" value="Genomic_DNA"/>
</dbReference>
<protein>
    <recommendedName>
        <fullName evidence="5">Toxin-antitoxin system antitoxin component, TIGR02293 family</fullName>
    </recommendedName>
</protein>
<name>A0ABP8JUC5_9BACT</name>
<evidence type="ECO:0000259" key="2">
    <source>
        <dbReference type="Pfam" id="PF20432"/>
    </source>
</evidence>
<evidence type="ECO:0000313" key="4">
    <source>
        <dbReference type="Proteomes" id="UP001500936"/>
    </source>
</evidence>
<dbReference type="InterPro" id="IPR046847">
    <property type="entry name" value="Xre-like_HTH"/>
</dbReference>
<evidence type="ECO:0000259" key="1">
    <source>
        <dbReference type="Pfam" id="PF09722"/>
    </source>
</evidence>
<proteinExistence type="predicted"/>
<gene>
    <name evidence="3" type="ORF">GCM10023187_04280</name>
</gene>
<organism evidence="3 4">
    <name type="scientific">Nibrella viscosa</name>
    <dbReference type="NCBI Taxonomy" id="1084524"/>
    <lineage>
        <taxon>Bacteria</taxon>
        <taxon>Pseudomonadati</taxon>
        <taxon>Bacteroidota</taxon>
        <taxon>Cytophagia</taxon>
        <taxon>Cytophagales</taxon>
        <taxon>Spirosomataceae</taxon>
        <taxon>Nibrella</taxon>
    </lineage>
</organism>
<dbReference type="InterPro" id="IPR024467">
    <property type="entry name" value="Xre/MbcA/ParS-like_toxin-bd"/>
</dbReference>
<keyword evidence="4" id="KW-1185">Reference proteome</keyword>
<evidence type="ECO:0008006" key="5">
    <source>
        <dbReference type="Google" id="ProtNLM"/>
    </source>
</evidence>
<accession>A0ABP8JUC5</accession>
<feature type="domain" description="Antitoxin Xre-like helix-turn-helix" evidence="2">
    <location>
        <begin position="1"/>
        <end position="34"/>
    </location>
</feature>
<sequence>MSRMLGISESTFQRRIQANGRLTPKESEKVIALAEVYVRGMAVYESEEDFRFWLLASIPALGGRKPIMLLDSTIGRSFVLDILGRIQHGIFS</sequence>
<dbReference type="Proteomes" id="UP001500936">
    <property type="component" value="Unassembled WGS sequence"/>
</dbReference>
<evidence type="ECO:0000313" key="3">
    <source>
        <dbReference type="EMBL" id="GAA4396293.1"/>
    </source>
</evidence>
<dbReference type="NCBIfam" id="TIGR02293">
    <property type="entry name" value="TAS_TIGR02293"/>
    <property type="match status" value="1"/>
</dbReference>